<reference evidence="1 2" key="1">
    <citation type="journal article" date="2019" name="Int. J. Syst. Evol. Microbiol.">
        <title>The Global Catalogue of Microorganisms (GCM) 10K type strain sequencing project: providing services to taxonomists for standard genome sequencing and annotation.</title>
        <authorList>
            <consortium name="The Broad Institute Genomics Platform"/>
            <consortium name="The Broad Institute Genome Sequencing Center for Infectious Disease"/>
            <person name="Wu L."/>
            <person name="Ma J."/>
        </authorList>
    </citation>
    <scope>NUCLEOTIDE SEQUENCE [LARGE SCALE GENOMIC DNA]</scope>
    <source>
        <strain evidence="1 2">JCM 15577</strain>
    </source>
</reference>
<evidence type="ECO:0000313" key="1">
    <source>
        <dbReference type="EMBL" id="GAA1689504.1"/>
    </source>
</evidence>
<organism evidence="1 2">
    <name type="scientific">Microbacterium sediminicola</name>
    <dbReference type="NCBI Taxonomy" id="415210"/>
    <lineage>
        <taxon>Bacteria</taxon>
        <taxon>Bacillati</taxon>
        <taxon>Actinomycetota</taxon>
        <taxon>Actinomycetes</taxon>
        <taxon>Micrococcales</taxon>
        <taxon>Microbacteriaceae</taxon>
        <taxon>Microbacterium</taxon>
    </lineage>
</organism>
<dbReference type="EMBL" id="BAAAPL010000001">
    <property type="protein sequence ID" value="GAA1689504.1"/>
    <property type="molecule type" value="Genomic_DNA"/>
</dbReference>
<dbReference type="Proteomes" id="UP001501690">
    <property type="component" value="Unassembled WGS sequence"/>
</dbReference>
<gene>
    <name evidence="1" type="ORF">GCM10009808_03000</name>
</gene>
<evidence type="ECO:0000313" key="2">
    <source>
        <dbReference type="Proteomes" id="UP001501690"/>
    </source>
</evidence>
<name>A0ABN2HKH4_9MICO</name>
<keyword evidence="2" id="KW-1185">Reference proteome</keyword>
<dbReference type="RefSeq" id="WP_344068242.1">
    <property type="nucleotide sequence ID" value="NZ_BAAAPL010000001.1"/>
</dbReference>
<accession>A0ABN2HKH4</accession>
<proteinExistence type="predicted"/>
<sequence length="194" mass="21317">MRWERLFEDVELQAAADEEWARADLAGEAERVRIARSTMRERLIPWRDPGRIAPPALLRLAGEALRGRVVLVGEDVVAIAHEEGAVSIIRIGAIDALRLPAGDPVAPPIQSALSDRLSFAYALRDCARRRRAVRVRLTNGAQLNGTLDRVGADYCDLAEHDPGQARRAASVAEIWTLALGNISCVRVEQLDVDL</sequence>
<protein>
    <submittedName>
        <fullName evidence="1">Uncharacterized protein</fullName>
    </submittedName>
</protein>
<comment type="caution">
    <text evidence="1">The sequence shown here is derived from an EMBL/GenBank/DDBJ whole genome shotgun (WGS) entry which is preliminary data.</text>
</comment>